<feature type="non-terminal residue" evidence="2">
    <location>
        <position position="121"/>
    </location>
</feature>
<protein>
    <submittedName>
        <fullName evidence="2">Uncharacterized protein</fullName>
    </submittedName>
</protein>
<keyword evidence="1" id="KW-0812">Transmembrane</keyword>
<accession>A0A6S6U770</accession>
<sequence>MSAKRLRLVLCTYPGVYSDIVLDELVRAEDIDLVGVIVSTRVLKKDCNHFLAGVRQIQQSGLRYATYLFVVTSLYAGLRFVFGKPTLQKRLAKKGIPVLKTQDINDAPGLSFLQEQQPDIL</sequence>
<feature type="transmembrane region" description="Helical" evidence="1">
    <location>
        <begin position="64"/>
        <end position="82"/>
    </location>
</feature>
<evidence type="ECO:0000256" key="1">
    <source>
        <dbReference type="SAM" id="Phobius"/>
    </source>
</evidence>
<evidence type="ECO:0000313" key="2">
    <source>
        <dbReference type="EMBL" id="CAA6823988.1"/>
    </source>
</evidence>
<organism evidence="2">
    <name type="scientific">uncultured Thiotrichaceae bacterium</name>
    <dbReference type="NCBI Taxonomy" id="298394"/>
    <lineage>
        <taxon>Bacteria</taxon>
        <taxon>Pseudomonadati</taxon>
        <taxon>Pseudomonadota</taxon>
        <taxon>Gammaproteobacteria</taxon>
        <taxon>Thiotrichales</taxon>
        <taxon>Thiotrichaceae</taxon>
        <taxon>environmental samples</taxon>
    </lineage>
</organism>
<keyword evidence="1" id="KW-1133">Transmembrane helix</keyword>
<proteinExistence type="predicted"/>
<keyword evidence="1" id="KW-0472">Membrane</keyword>
<name>A0A6S6U770_9GAMM</name>
<reference evidence="2" key="1">
    <citation type="submission" date="2020-01" db="EMBL/GenBank/DDBJ databases">
        <authorList>
            <person name="Meier V. D."/>
            <person name="Meier V D."/>
        </authorList>
    </citation>
    <scope>NUCLEOTIDE SEQUENCE</scope>
    <source>
        <strain evidence="2">HLG_WM_MAG_08</strain>
    </source>
</reference>
<gene>
    <name evidence="2" type="ORF">HELGO_WM59496</name>
</gene>
<dbReference type="EMBL" id="CACVAV010000373">
    <property type="protein sequence ID" value="CAA6823988.1"/>
    <property type="molecule type" value="Genomic_DNA"/>
</dbReference>
<dbReference type="AlphaFoldDB" id="A0A6S6U770"/>